<comment type="caution">
    <text evidence="2">The sequence shown here is derived from an EMBL/GenBank/DDBJ whole genome shotgun (WGS) entry which is preliminary data.</text>
</comment>
<gene>
    <name evidence="2" type="ORF">FHW14_001068</name>
</gene>
<reference evidence="2 3" key="1">
    <citation type="submission" date="2020-08" db="EMBL/GenBank/DDBJ databases">
        <title>Genomic Encyclopedia of Type Strains, Phase IV (KMG-V): Genome sequencing to study the core and pangenomes of soil and plant-associated prokaryotes.</title>
        <authorList>
            <person name="Whitman W."/>
        </authorList>
    </citation>
    <scope>NUCLEOTIDE SEQUENCE [LARGE SCALE GENOMIC DNA]</scope>
    <source>
        <strain evidence="2 3">B3ACCR2</strain>
    </source>
</reference>
<proteinExistence type="predicted"/>
<feature type="compositionally biased region" description="Polar residues" evidence="1">
    <location>
        <begin position="1"/>
        <end position="18"/>
    </location>
</feature>
<sequence length="40" mass="4480">MRTVATQLDHNDQQSSALSGKCHRRYTLKRNSTTSPSAMT</sequence>
<name>A0A839PS63_9MICO</name>
<dbReference type="EMBL" id="JACHVT010000002">
    <property type="protein sequence ID" value="MBB2985919.1"/>
    <property type="molecule type" value="Genomic_DNA"/>
</dbReference>
<evidence type="ECO:0000256" key="1">
    <source>
        <dbReference type="SAM" id="MobiDB-lite"/>
    </source>
</evidence>
<dbReference type="Proteomes" id="UP000590811">
    <property type="component" value="Unassembled WGS sequence"/>
</dbReference>
<dbReference type="AlphaFoldDB" id="A0A839PS63"/>
<accession>A0A839PS63</accession>
<organism evidence="2 3">
    <name type="scientific">Terracoccus luteus</name>
    <dbReference type="NCBI Taxonomy" id="53356"/>
    <lineage>
        <taxon>Bacteria</taxon>
        <taxon>Bacillati</taxon>
        <taxon>Actinomycetota</taxon>
        <taxon>Actinomycetes</taxon>
        <taxon>Micrococcales</taxon>
        <taxon>Intrasporangiaceae</taxon>
        <taxon>Terracoccus</taxon>
    </lineage>
</organism>
<evidence type="ECO:0000313" key="2">
    <source>
        <dbReference type="EMBL" id="MBB2985919.1"/>
    </source>
</evidence>
<protein>
    <submittedName>
        <fullName evidence="2">Uncharacterized protein</fullName>
    </submittedName>
</protein>
<evidence type="ECO:0000313" key="3">
    <source>
        <dbReference type="Proteomes" id="UP000590811"/>
    </source>
</evidence>
<feature type="region of interest" description="Disordered" evidence="1">
    <location>
        <begin position="1"/>
        <end position="40"/>
    </location>
</feature>
<feature type="compositionally biased region" description="Polar residues" evidence="1">
    <location>
        <begin position="29"/>
        <end position="40"/>
    </location>
</feature>